<evidence type="ECO:0000313" key="3">
    <source>
        <dbReference type="Proteomes" id="UP001168380"/>
    </source>
</evidence>
<accession>A0ABT8TIY7</accession>
<dbReference type="RefSeq" id="WP_302715299.1">
    <property type="nucleotide sequence ID" value="NZ_JAULRT010000062.1"/>
</dbReference>
<protein>
    <recommendedName>
        <fullName evidence="4">Outer membrane protein beta-barrel domain-containing protein</fullName>
    </recommendedName>
</protein>
<keyword evidence="3" id="KW-1185">Reference proteome</keyword>
<evidence type="ECO:0000313" key="2">
    <source>
        <dbReference type="EMBL" id="MDO3384061.1"/>
    </source>
</evidence>
<name>A0ABT8TIY7_9GAMM</name>
<keyword evidence="1" id="KW-0732">Signal</keyword>
<reference evidence="2" key="1">
    <citation type="submission" date="2023-07" db="EMBL/GenBank/DDBJ databases">
        <title>Gilvimarinus algae sp. nov., isolated from the surface of Kelp.</title>
        <authorList>
            <person name="Sun Y.Y."/>
            <person name="Gong Y."/>
            <person name="Du Z.J."/>
        </authorList>
    </citation>
    <scope>NUCLEOTIDE SEQUENCE</scope>
    <source>
        <strain evidence="2">SDUM040014</strain>
    </source>
</reference>
<proteinExistence type="predicted"/>
<sequence>MKALIPALTLCLAAFSHGADNNNFSVGLGTDHAGVAGVKYALNHGKSKYYASVALLGYSSAVGGEVGYGIGWERLVASDKHALGLFAGTVSMDENRDEAVIYHGLAGTYNFYFNGFTERSWVLGGSVYSGVTSDDDSYIDNNTSGIFVKVAFQW</sequence>
<dbReference type="Proteomes" id="UP001168380">
    <property type="component" value="Unassembled WGS sequence"/>
</dbReference>
<feature type="chain" id="PRO_5047335350" description="Outer membrane protein beta-barrel domain-containing protein" evidence="1">
    <location>
        <begin position="19"/>
        <end position="154"/>
    </location>
</feature>
<evidence type="ECO:0008006" key="4">
    <source>
        <dbReference type="Google" id="ProtNLM"/>
    </source>
</evidence>
<dbReference type="EMBL" id="JAULRT010000062">
    <property type="protein sequence ID" value="MDO3384061.1"/>
    <property type="molecule type" value="Genomic_DNA"/>
</dbReference>
<comment type="caution">
    <text evidence="2">The sequence shown here is derived from an EMBL/GenBank/DDBJ whole genome shotgun (WGS) entry which is preliminary data.</text>
</comment>
<organism evidence="2 3">
    <name type="scientific">Gilvimarinus algae</name>
    <dbReference type="NCBI Taxonomy" id="3058037"/>
    <lineage>
        <taxon>Bacteria</taxon>
        <taxon>Pseudomonadati</taxon>
        <taxon>Pseudomonadota</taxon>
        <taxon>Gammaproteobacteria</taxon>
        <taxon>Cellvibrionales</taxon>
        <taxon>Cellvibrionaceae</taxon>
        <taxon>Gilvimarinus</taxon>
    </lineage>
</organism>
<feature type="signal peptide" evidence="1">
    <location>
        <begin position="1"/>
        <end position="18"/>
    </location>
</feature>
<evidence type="ECO:0000256" key="1">
    <source>
        <dbReference type="SAM" id="SignalP"/>
    </source>
</evidence>
<gene>
    <name evidence="2" type="ORF">QWI16_17900</name>
</gene>